<dbReference type="HOGENOM" id="CLU_1759052_0_0_1"/>
<dbReference type="EMBL" id="KI925463">
    <property type="protein sequence ID" value="ETW77314.1"/>
    <property type="molecule type" value="Genomic_DNA"/>
</dbReference>
<keyword evidence="3" id="KW-1185">Reference proteome</keyword>
<dbReference type="InParanoid" id="W4JV23"/>
<dbReference type="GeneID" id="20668486"/>
<organism evidence="2 3">
    <name type="scientific">Heterobasidion irregulare (strain TC 32-1)</name>
    <dbReference type="NCBI Taxonomy" id="747525"/>
    <lineage>
        <taxon>Eukaryota</taxon>
        <taxon>Fungi</taxon>
        <taxon>Dikarya</taxon>
        <taxon>Basidiomycota</taxon>
        <taxon>Agaricomycotina</taxon>
        <taxon>Agaricomycetes</taxon>
        <taxon>Russulales</taxon>
        <taxon>Bondarzewiaceae</taxon>
        <taxon>Heterobasidion</taxon>
        <taxon>Heterobasidion annosum species complex</taxon>
    </lineage>
</organism>
<accession>W4JV23</accession>
<reference evidence="2 3" key="1">
    <citation type="journal article" date="2012" name="New Phytol.">
        <title>Insight into trade-off between wood decay and parasitism from the genome of a fungal forest pathogen.</title>
        <authorList>
            <person name="Olson A."/>
            <person name="Aerts A."/>
            <person name="Asiegbu F."/>
            <person name="Belbahri L."/>
            <person name="Bouzid O."/>
            <person name="Broberg A."/>
            <person name="Canback B."/>
            <person name="Coutinho P.M."/>
            <person name="Cullen D."/>
            <person name="Dalman K."/>
            <person name="Deflorio G."/>
            <person name="van Diepen L.T."/>
            <person name="Dunand C."/>
            <person name="Duplessis S."/>
            <person name="Durling M."/>
            <person name="Gonthier P."/>
            <person name="Grimwood J."/>
            <person name="Fossdal C.G."/>
            <person name="Hansson D."/>
            <person name="Henrissat B."/>
            <person name="Hietala A."/>
            <person name="Himmelstrand K."/>
            <person name="Hoffmeister D."/>
            <person name="Hogberg N."/>
            <person name="James T.Y."/>
            <person name="Karlsson M."/>
            <person name="Kohler A."/>
            <person name="Kues U."/>
            <person name="Lee Y.H."/>
            <person name="Lin Y.C."/>
            <person name="Lind M."/>
            <person name="Lindquist E."/>
            <person name="Lombard V."/>
            <person name="Lucas S."/>
            <person name="Lunden K."/>
            <person name="Morin E."/>
            <person name="Murat C."/>
            <person name="Park J."/>
            <person name="Raffaello T."/>
            <person name="Rouze P."/>
            <person name="Salamov A."/>
            <person name="Schmutz J."/>
            <person name="Solheim H."/>
            <person name="Stahlberg J."/>
            <person name="Velez H."/>
            <person name="de Vries R.P."/>
            <person name="Wiebenga A."/>
            <person name="Woodward S."/>
            <person name="Yakovlev I."/>
            <person name="Garbelotto M."/>
            <person name="Martin F."/>
            <person name="Grigoriev I.V."/>
            <person name="Stenlid J."/>
        </authorList>
    </citation>
    <scope>NUCLEOTIDE SEQUENCE [LARGE SCALE GENOMIC DNA]</scope>
    <source>
        <strain evidence="2 3">TC 32-1</strain>
    </source>
</reference>
<evidence type="ECO:0000313" key="2">
    <source>
        <dbReference type="EMBL" id="ETW77314.1"/>
    </source>
</evidence>
<protein>
    <submittedName>
        <fullName evidence="2">Uncharacterized protein</fullName>
    </submittedName>
</protein>
<name>W4JV23_HETIT</name>
<evidence type="ECO:0000256" key="1">
    <source>
        <dbReference type="SAM" id="MobiDB-lite"/>
    </source>
</evidence>
<dbReference type="KEGG" id="hir:HETIRDRAFT_174042"/>
<evidence type="ECO:0000313" key="3">
    <source>
        <dbReference type="Proteomes" id="UP000030671"/>
    </source>
</evidence>
<feature type="region of interest" description="Disordered" evidence="1">
    <location>
        <begin position="1"/>
        <end position="30"/>
    </location>
</feature>
<sequence>MSPCNKTSRVVGANRMGLPKPDLPTYTSPPSYVTDGWVQQGEDDRVTISGNSVRQMTPIVEDLPPHDDTQLQEFSLVEPNNIHSPDTLPSREVILAWESGNNLYSSNSSSGSMASVSRPRAPGIVANEPFGAPPGCEIYRRSMSQSRS</sequence>
<feature type="region of interest" description="Disordered" evidence="1">
    <location>
        <begin position="105"/>
        <end position="148"/>
    </location>
</feature>
<gene>
    <name evidence="2" type="ORF">HETIRDRAFT_174042</name>
</gene>
<proteinExistence type="predicted"/>
<dbReference type="AlphaFoldDB" id="W4JV23"/>
<feature type="compositionally biased region" description="Low complexity" evidence="1">
    <location>
        <begin position="105"/>
        <end position="117"/>
    </location>
</feature>
<dbReference type="RefSeq" id="XP_009550834.1">
    <property type="nucleotide sequence ID" value="XM_009552539.1"/>
</dbReference>
<dbReference type="Proteomes" id="UP000030671">
    <property type="component" value="Unassembled WGS sequence"/>
</dbReference>